<keyword evidence="3" id="KW-0808">Transferase</keyword>
<dbReference type="InterPro" id="IPR044571">
    <property type="entry name" value="P4KG1-8"/>
</dbReference>
<keyword evidence="5" id="KW-0418">Kinase</keyword>
<dbReference type="EMBL" id="JACEIK010008284">
    <property type="protein sequence ID" value="MCE3051225.1"/>
    <property type="molecule type" value="Genomic_DNA"/>
</dbReference>
<dbReference type="PANTHER" id="PTHR45800">
    <property type="entry name" value="PHOSPHATIDYLINOSITOL 4-KINASE GAMMA"/>
    <property type="match status" value="1"/>
</dbReference>
<evidence type="ECO:0000256" key="2">
    <source>
        <dbReference type="ARBA" id="ARBA00012169"/>
    </source>
</evidence>
<evidence type="ECO:0000313" key="7">
    <source>
        <dbReference type="EMBL" id="MCE3051225.1"/>
    </source>
</evidence>
<organism evidence="7 8">
    <name type="scientific">Datura stramonium</name>
    <name type="common">Jimsonweed</name>
    <name type="synonym">Common thornapple</name>
    <dbReference type="NCBI Taxonomy" id="4076"/>
    <lineage>
        <taxon>Eukaryota</taxon>
        <taxon>Viridiplantae</taxon>
        <taxon>Streptophyta</taxon>
        <taxon>Embryophyta</taxon>
        <taxon>Tracheophyta</taxon>
        <taxon>Spermatophyta</taxon>
        <taxon>Magnoliopsida</taxon>
        <taxon>eudicotyledons</taxon>
        <taxon>Gunneridae</taxon>
        <taxon>Pentapetalae</taxon>
        <taxon>asterids</taxon>
        <taxon>lamiids</taxon>
        <taxon>Solanales</taxon>
        <taxon>Solanaceae</taxon>
        <taxon>Solanoideae</taxon>
        <taxon>Datureae</taxon>
        <taxon>Datura</taxon>
    </lineage>
</organism>
<dbReference type="EC" id="2.7.1.67" evidence="2"/>
<keyword evidence="6" id="KW-0067">ATP-binding</keyword>
<dbReference type="PANTHER" id="PTHR45800:SF21">
    <property type="entry name" value="PHOSPHATIDYLINOSITOL 4-KINASE GAMMA 8"/>
    <property type="match status" value="1"/>
</dbReference>
<comment type="caution">
    <text evidence="7">The sequence shown here is derived from an EMBL/GenBank/DDBJ whole genome shotgun (WGS) entry which is preliminary data.</text>
</comment>
<protein>
    <recommendedName>
        <fullName evidence="2">1-phosphatidylinositol 4-kinase</fullName>
        <ecNumber evidence="2">2.7.1.67</ecNumber>
    </recommendedName>
</protein>
<accession>A0ABS8WK71</accession>
<sequence>MMDLAGVPPTLVKFSHVTFNINDSQSNSASTYKVASLQRFMEHDYDVRRLSASGFSVASIHQMILDIRLLNLDRHAEISWALPSSNRGNDDSENVMEDRKNGTMMVVREDDINDVDSQKASALMRSMSFGTKNYKYDGEGISLVNGVVKNELVLRGFREAFARGFEGQTACLSKQRLGSSCEF</sequence>
<proteinExistence type="inferred from homology"/>
<gene>
    <name evidence="7" type="ORF">HAX54_049153</name>
</gene>
<reference evidence="7 8" key="1">
    <citation type="journal article" date="2021" name="BMC Genomics">
        <title>Datura genome reveals duplications of psychoactive alkaloid biosynthetic genes and high mutation rate following tissue culture.</title>
        <authorList>
            <person name="Rajewski A."/>
            <person name="Carter-House D."/>
            <person name="Stajich J."/>
            <person name="Litt A."/>
        </authorList>
    </citation>
    <scope>NUCLEOTIDE SEQUENCE [LARGE SCALE GENOMIC DNA]</scope>
    <source>
        <strain evidence="7">AR-01</strain>
    </source>
</reference>
<dbReference type="Proteomes" id="UP000823775">
    <property type="component" value="Unassembled WGS sequence"/>
</dbReference>
<evidence type="ECO:0000256" key="6">
    <source>
        <dbReference type="ARBA" id="ARBA00022840"/>
    </source>
</evidence>
<comment type="similarity">
    <text evidence="1">Belongs to the PI3/PI4-kinase family. Type II PI4K subfamily.</text>
</comment>
<evidence type="ECO:0000313" key="8">
    <source>
        <dbReference type="Proteomes" id="UP000823775"/>
    </source>
</evidence>
<evidence type="ECO:0000256" key="1">
    <source>
        <dbReference type="ARBA" id="ARBA00008941"/>
    </source>
</evidence>
<keyword evidence="4" id="KW-0547">Nucleotide-binding</keyword>
<keyword evidence="8" id="KW-1185">Reference proteome</keyword>
<evidence type="ECO:0000256" key="5">
    <source>
        <dbReference type="ARBA" id="ARBA00022777"/>
    </source>
</evidence>
<evidence type="ECO:0000256" key="3">
    <source>
        <dbReference type="ARBA" id="ARBA00022679"/>
    </source>
</evidence>
<evidence type="ECO:0000256" key="4">
    <source>
        <dbReference type="ARBA" id="ARBA00022741"/>
    </source>
</evidence>
<name>A0ABS8WK71_DATST</name>